<feature type="compositionally biased region" description="Low complexity" evidence="4">
    <location>
        <begin position="549"/>
        <end position="561"/>
    </location>
</feature>
<accession>A0A423WMH3</accession>
<protein>
    <recommendedName>
        <fullName evidence="5">Zinc finger PHD-type domain-containing protein</fullName>
    </recommendedName>
</protein>
<feature type="compositionally biased region" description="Polar residues" evidence="4">
    <location>
        <begin position="674"/>
        <end position="696"/>
    </location>
</feature>
<feature type="compositionally biased region" description="Polar residues" evidence="4">
    <location>
        <begin position="1"/>
        <end position="12"/>
    </location>
</feature>
<evidence type="ECO:0000256" key="4">
    <source>
        <dbReference type="SAM" id="MobiDB-lite"/>
    </source>
</evidence>
<reference evidence="6 7" key="1">
    <citation type="submission" date="2015-09" db="EMBL/GenBank/DDBJ databases">
        <title>Host preference determinants of Valsa canker pathogens revealed by comparative genomics.</title>
        <authorList>
            <person name="Yin Z."/>
            <person name="Huang L."/>
        </authorList>
    </citation>
    <scope>NUCLEOTIDE SEQUENCE [LARGE SCALE GENOMIC DNA]</scope>
    <source>
        <strain evidence="6 7">SXYLt</strain>
    </source>
</reference>
<feature type="compositionally biased region" description="Polar residues" evidence="4">
    <location>
        <begin position="283"/>
        <end position="311"/>
    </location>
</feature>
<keyword evidence="2" id="KW-0863">Zinc-finger</keyword>
<evidence type="ECO:0000313" key="6">
    <source>
        <dbReference type="EMBL" id="ROW04614.1"/>
    </source>
</evidence>
<feature type="region of interest" description="Disordered" evidence="4">
    <location>
        <begin position="1"/>
        <end position="53"/>
    </location>
</feature>
<organism evidence="6 7">
    <name type="scientific">Cytospora leucostoma</name>
    <dbReference type="NCBI Taxonomy" id="1230097"/>
    <lineage>
        <taxon>Eukaryota</taxon>
        <taxon>Fungi</taxon>
        <taxon>Dikarya</taxon>
        <taxon>Ascomycota</taxon>
        <taxon>Pezizomycotina</taxon>
        <taxon>Sordariomycetes</taxon>
        <taxon>Sordariomycetidae</taxon>
        <taxon>Diaporthales</taxon>
        <taxon>Cytosporaceae</taxon>
        <taxon>Cytospora</taxon>
    </lineage>
</organism>
<feature type="region of interest" description="Disordered" evidence="4">
    <location>
        <begin position="754"/>
        <end position="801"/>
    </location>
</feature>
<keyword evidence="3" id="KW-0862">Zinc</keyword>
<evidence type="ECO:0000259" key="5">
    <source>
        <dbReference type="SMART" id="SM00249"/>
    </source>
</evidence>
<dbReference type="PROSITE" id="PS01359">
    <property type="entry name" value="ZF_PHD_1"/>
    <property type="match status" value="1"/>
</dbReference>
<feature type="region of interest" description="Disordered" evidence="4">
    <location>
        <begin position="672"/>
        <end position="702"/>
    </location>
</feature>
<dbReference type="SUPFAM" id="SSF57903">
    <property type="entry name" value="FYVE/PHD zinc finger"/>
    <property type="match status" value="1"/>
</dbReference>
<dbReference type="GO" id="GO:0008270">
    <property type="term" value="F:zinc ion binding"/>
    <property type="evidence" value="ECO:0007669"/>
    <property type="project" value="UniProtKB-KW"/>
</dbReference>
<dbReference type="AlphaFoldDB" id="A0A423WMH3"/>
<feature type="compositionally biased region" description="Low complexity" evidence="4">
    <location>
        <begin position="533"/>
        <end position="542"/>
    </location>
</feature>
<dbReference type="InterPro" id="IPR001965">
    <property type="entry name" value="Znf_PHD"/>
</dbReference>
<evidence type="ECO:0000256" key="1">
    <source>
        <dbReference type="ARBA" id="ARBA00022723"/>
    </source>
</evidence>
<keyword evidence="1" id="KW-0479">Metal-binding</keyword>
<dbReference type="Proteomes" id="UP000285146">
    <property type="component" value="Unassembled WGS sequence"/>
</dbReference>
<dbReference type="InterPro" id="IPR013083">
    <property type="entry name" value="Znf_RING/FYVE/PHD"/>
</dbReference>
<feature type="compositionally biased region" description="Polar residues" evidence="4">
    <location>
        <begin position="352"/>
        <end position="368"/>
    </location>
</feature>
<dbReference type="EMBL" id="LKEB01000047">
    <property type="protein sequence ID" value="ROW04614.1"/>
    <property type="molecule type" value="Genomic_DNA"/>
</dbReference>
<feature type="domain" description="Zinc finger PHD-type" evidence="5">
    <location>
        <begin position="803"/>
        <end position="852"/>
    </location>
</feature>
<evidence type="ECO:0000256" key="2">
    <source>
        <dbReference type="ARBA" id="ARBA00022771"/>
    </source>
</evidence>
<feature type="compositionally biased region" description="Low complexity" evidence="4">
    <location>
        <begin position="317"/>
        <end position="339"/>
    </location>
</feature>
<evidence type="ECO:0000256" key="3">
    <source>
        <dbReference type="ARBA" id="ARBA00022833"/>
    </source>
</evidence>
<feature type="region of interest" description="Disordered" evidence="4">
    <location>
        <begin position="137"/>
        <end position="197"/>
    </location>
</feature>
<feature type="compositionally biased region" description="Polar residues" evidence="4">
    <location>
        <begin position="771"/>
        <end position="801"/>
    </location>
</feature>
<dbReference type="STRING" id="1230097.A0A423WMH3"/>
<feature type="compositionally biased region" description="Polar residues" evidence="4">
    <location>
        <begin position="429"/>
        <end position="443"/>
    </location>
</feature>
<keyword evidence="7" id="KW-1185">Reference proteome</keyword>
<feature type="region of interest" description="Disordered" evidence="4">
    <location>
        <begin position="862"/>
        <end position="912"/>
    </location>
</feature>
<dbReference type="InterPro" id="IPR019786">
    <property type="entry name" value="Zinc_finger_PHD-type_CS"/>
</dbReference>
<dbReference type="OrthoDB" id="419183at2759"/>
<feature type="compositionally biased region" description="Basic and acidic residues" evidence="4">
    <location>
        <begin position="902"/>
        <end position="912"/>
    </location>
</feature>
<dbReference type="InterPro" id="IPR011011">
    <property type="entry name" value="Znf_FYVE_PHD"/>
</dbReference>
<feature type="compositionally biased region" description="Low complexity" evidence="4">
    <location>
        <begin position="166"/>
        <end position="185"/>
    </location>
</feature>
<dbReference type="Gene3D" id="3.30.40.10">
    <property type="entry name" value="Zinc/RING finger domain, C3HC4 (zinc finger)"/>
    <property type="match status" value="1"/>
</dbReference>
<feature type="region of interest" description="Disordered" evidence="4">
    <location>
        <begin position="403"/>
        <end position="575"/>
    </location>
</feature>
<feature type="region of interest" description="Disordered" evidence="4">
    <location>
        <begin position="283"/>
        <end position="368"/>
    </location>
</feature>
<gene>
    <name evidence="6" type="ORF">VPNG_07451</name>
</gene>
<proteinExistence type="predicted"/>
<feature type="compositionally biased region" description="Acidic residues" evidence="4">
    <location>
        <begin position="626"/>
        <end position="635"/>
    </location>
</feature>
<feature type="compositionally biased region" description="Pro residues" evidence="4">
    <location>
        <begin position="16"/>
        <end position="30"/>
    </location>
</feature>
<comment type="caution">
    <text evidence="6">The sequence shown here is derived from an EMBL/GenBank/DDBJ whole genome shotgun (WGS) entry which is preliminary data.</text>
</comment>
<dbReference type="SMART" id="SM00249">
    <property type="entry name" value="PHD"/>
    <property type="match status" value="1"/>
</dbReference>
<name>A0A423WMH3_9PEZI</name>
<feature type="region of interest" description="Disordered" evidence="4">
    <location>
        <begin position="592"/>
        <end position="635"/>
    </location>
</feature>
<dbReference type="InParanoid" id="A0A423WMH3"/>
<sequence>MTGGNEQATSFGDPNARPPTPPRNPPPAIFPSPLLATPKRNSGSFDEATARTPRFAEDYSVFNSTPGNLRGVSGNFDLDLSQLSPVPPSTGKRRSLSVESGAFEVATHANHCSEYSEKLPTVDAARRVLSSAVLLNNTDSGDFDANISPKVSRPQQSQGPAKRPRTSTSSVATTKKAGAQKTQTATPPPSSRGGRKPALRLETDKMQNQGFGQQDFPNSQMPQQPQLNAAFVSESPENVFSYPMGPATTPPISGVRPFWGMNMDTSGMGIDVDLSAAGTDLFQTTPTRRSSQQPMNSSDWGRANQMFQPTNLAAHMQSQQEQHQAPQQQPQSRNVQQDQYTKRERRIAPKTAQMSTSKPDQSPQDSRYSFSSFQMSMDDPFSTSPGGVDPGLVFSQLSSSPLTADAMPMSTSMALDSPPRPTSSASTSIQQPITSMNVDTTVSRALMPTDEIRRTGSTGGRSQRKQSDRAPALISPTKNSAGRKGLSRSFSESARGGRRTVGGGRQALPVLAPARPATVHPPSLPPPAANHNSQSQSQGMRSGGRRSPLKSSQHRLSSLSSIPESTANTQTRLRSATKASVKFVIDEHGRARAETVMDDDEPDSILPMSSRKSSHRNSWGGFPVAPEDDGYPSSSDDEPIILPSRDTALRFPVPPNSSASATAVPSIFAFGPRGSSQGRLRSNSDRQPSFATTSFRHNPHMYPDTTSMVDHMDIDRSQHQPLRPSTGSSLGDAAAELRKVMQAGISKQPSAALQQQQAIGSGGSSGHRQRFITTGQRSSSSTISEASLPTPSPTQSQNQGQLRCVCIRPEVEVDGAVFLVKCDSCEYLLHGRCVDLPSAQDVPHVYICAFCANTPNMRGGRTRFTRRNNSTTTEGLGVGIGDGLMGPPVSAASSEGSPLAHKSRDFKNAFDD</sequence>
<evidence type="ECO:0000313" key="7">
    <source>
        <dbReference type="Proteomes" id="UP000285146"/>
    </source>
</evidence>
<feature type="compositionally biased region" description="Polar residues" evidence="4">
    <location>
        <begin position="562"/>
        <end position="575"/>
    </location>
</feature>